<dbReference type="Pfam" id="PF01593">
    <property type="entry name" value="Amino_oxidase"/>
    <property type="match status" value="1"/>
</dbReference>
<evidence type="ECO:0000259" key="1">
    <source>
        <dbReference type="Pfam" id="PF01593"/>
    </source>
</evidence>
<name>A0ABV5WJT8_9BACI</name>
<gene>
    <name evidence="2" type="ORF">ACFFMS_21550</name>
</gene>
<dbReference type="RefSeq" id="WP_379951183.1">
    <property type="nucleotide sequence ID" value="NZ_JBHMAF010000174.1"/>
</dbReference>
<dbReference type="EMBL" id="JBHMAF010000174">
    <property type="protein sequence ID" value="MFB9760862.1"/>
    <property type="molecule type" value="Genomic_DNA"/>
</dbReference>
<accession>A0ABV5WJT8</accession>
<dbReference type="SUPFAM" id="SSF54373">
    <property type="entry name" value="FAD-linked reductases, C-terminal domain"/>
    <property type="match status" value="1"/>
</dbReference>
<dbReference type="InterPro" id="IPR002937">
    <property type="entry name" value="Amino_oxidase"/>
</dbReference>
<reference evidence="2 3" key="1">
    <citation type="submission" date="2024-09" db="EMBL/GenBank/DDBJ databases">
        <authorList>
            <person name="Sun Q."/>
            <person name="Mori K."/>
        </authorList>
    </citation>
    <scope>NUCLEOTIDE SEQUENCE [LARGE SCALE GENOMIC DNA]</scope>
    <source>
        <strain evidence="2 3">JCM 11201</strain>
    </source>
</reference>
<proteinExistence type="predicted"/>
<protein>
    <submittedName>
        <fullName evidence="2">FAD-dependent oxidoreductase</fullName>
    </submittedName>
</protein>
<evidence type="ECO:0000313" key="2">
    <source>
        <dbReference type="EMBL" id="MFB9760862.1"/>
    </source>
</evidence>
<organism evidence="2 3">
    <name type="scientific">Ectobacillus funiculus</name>
    <dbReference type="NCBI Taxonomy" id="137993"/>
    <lineage>
        <taxon>Bacteria</taxon>
        <taxon>Bacillati</taxon>
        <taxon>Bacillota</taxon>
        <taxon>Bacilli</taxon>
        <taxon>Bacillales</taxon>
        <taxon>Bacillaceae</taxon>
        <taxon>Ectobacillus</taxon>
    </lineage>
</organism>
<comment type="caution">
    <text evidence="2">The sequence shown here is derived from an EMBL/GenBank/DDBJ whole genome shotgun (WGS) entry which is preliminary data.</text>
</comment>
<evidence type="ECO:0000313" key="3">
    <source>
        <dbReference type="Proteomes" id="UP001589609"/>
    </source>
</evidence>
<sequence length="152" mass="16576">MTIFYDTIGLSGFVSSWVGPLQESHDASPETGSGALFGFLGIPAKVRQELGEDEILKLVIDQLVRLFGPEAQNVSTILYKDWAKDSETAVEEDLDPLRDFPSYGQPPKAGIWDKKIIFAGTETNSQFGGHLEGALQSAEKAVVEIVNLNDSF</sequence>
<dbReference type="InterPro" id="IPR036188">
    <property type="entry name" value="FAD/NAD-bd_sf"/>
</dbReference>
<dbReference type="Gene3D" id="3.50.50.60">
    <property type="entry name" value="FAD/NAD(P)-binding domain"/>
    <property type="match status" value="1"/>
</dbReference>
<feature type="domain" description="Amine oxidase" evidence="1">
    <location>
        <begin position="27"/>
        <end position="145"/>
    </location>
</feature>
<dbReference type="Proteomes" id="UP001589609">
    <property type="component" value="Unassembled WGS sequence"/>
</dbReference>
<keyword evidence="3" id="KW-1185">Reference proteome</keyword>